<evidence type="ECO:0000313" key="1">
    <source>
        <dbReference type="EMBL" id="AUG88413.1"/>
    </source>
</evidence>
<accession>A0A2H5BQ00</accession>
<keyword evidence="2" id="KW-1185">Reference proteome</keyword>
<gene>
    <name evidence="1" type="ORF">VPR_049</name>
</gene>
<dbReference type="EMBL" id="MG603697">
    <property type="protein sequence ID" value="AUG88413.1"/>
    <property type="molecule type" value="Genomic_DNA"/>
</dbReference>
<evidence type="ECO:0000313" key="2">
    <source>
        <dbReference type="Proteomes" id="UP000240283"/>
    </source>
</evidence>
<dbReference type="Proteomes" id="UP000240283">
    <property type="component" value="Segment"/>
</dbReference>
<proteinExistence type="predicted"/>
<name>A0A2H5BQ00_9CAUD</name>
<reference evidence="1 2" key="1">
    <citation type="submission" date="2017-12" db="EMBL/GenBank/DDBJ databases">
        <title>Genomic analysis of a novel phage Vp_R1 lytic to Vibrio parahaemolyticus.</title>
        <authorList>
            <person name="Ren H."/>
            <person name="Li Z."/>
        </authorList>
    </citation>
    <scope>NUCLEOTIDE SEQUENCE [LARGE SCALE GENOMIC DNA]</scope>
</reference>
<protein>
    <submittedName>
        <fullName evidence="1">Uncharacterized protein</fullName>
    </submittedName>
</protein>
<sequence length="64" mass="6947">MKLFIISYHDVDVVEILSIISQNGLEVDVVLEEVGNPFGTPRLEVGSIVASGYEAIIDLLETVS</sequence>
<organism evidence="1 2">
    <name type="scientific">Vibrio phage Vp_R1</name>
    <dbReference type="NCBI Taxonomy" id="2059867"/>
    <lineage>
        <taxon>Viruses</taxon>
        <taxon>Duplodnaviria</taxon>
        <taxon>Heunggongvirae</taxon>
        <taxon>Uroviricota</taxon>
        <taxon>Caudoviricetes</taxon>
        <taxon>Grimontviridae</taxon>
        <taxon>Dalianvirus</taxon>
        <taxon>Dalianvirus R1</taxon>
    </lineage>
</organism>